<comment type="caution">
    <text evidence="2">The sequence shown here is derived from an EMBL/GenBank/DDBJ whole genome shotgun (WGS) entry which is preliminary data.</text>
</comment>
<proteinExistence type="predicted"/>
<dbReference type="Proteomes" id="UP000785200">
    <property type="component" value="Unassembled WGS sequence"/>
</dbReference>
<accession>A0A9P6VCK3</accession>
<protein>
    <submittedName>
        <fullName evidence="2">Defective cell wall 1</fullName>
    </submittedName>
</protein>
<dbReference type="OrthoDB" id="9984024at2759"/>
<dbReference type="Pfam" id="PF03663">
    <property type="entry name" value="Glyco_hydro_76"/>
    <property type="match status" value="1"/>
</dbReference>
<dbReference type="Gene3D" id="1.50.10.20">
    <property type="match status" value="1"/>
</dbReference>
<reference evidence="2" key="1">
    <citation type="submission" date="2019-07" db="EMBL/GenBank/DDBJ databases">
        <title>Hyphodiscus hymeniophilus genome sequencing and assembly.</title>
        <authorList>
            <person name="Kramer G."/>
            <person name="Nodwell J."/>
        </authorList>
    </citation>
    <scope>NUCLEOTIDE SEQUENCE</scope>
    <source>
        <strain evidence="2">ATCC 34498</strain>
    </source>
</reference>
<feature type="chain" id="PRO_5040385392" evidence="1">
    <location>
        <begin position="24"/>
        <end position="389"/>
    </location>
</feature>
<dbReference type="EMBL" id="VNKQ01000017">
    <property type="protein sequence ID" value="KAG0646037.1"/>
    <property type="molecule type" value="Genomic_DNA"/>
</dbReference>
<dbReference type="PANTHER" id="PTHR47791:SF1">
    <property type="entry name" value="ENDO MANNANASE, GH76 FAMILY (EUROFUNG)"/>
    <property type="match status" value="1"/>
</dbReference>
<dbReference type="SUPFAM" id="SSF48208">
    <property type="entry name" value="Six-hairpin glycosidases"/>
    <property type="match status" value="1"/>
</dbReference>
<dbReference type="AlphaFoldDB" id="A0A9P6VCK3"/>
<evidence type="ECO:0000313" key="2">
    <source>
        <dbReference type="EMBL" id="KAG0646037.1"/>
    </source>
</evidence>
<name>A0A9P6VCK3_9HELO</name>
<keyword evidence="1" id="KW-0732">Signal</keyword>
<feature type="signal peptide" evidence="1">
    <location>
        <begin position="1"/>
        <end position="23"/>
    </location>
</feature>
<dbReference type="GO" id="GO:0005975">
    <property type="term" value="P:carbohydrate metabolic process"/>
    <property type="evidence" value="ECO:0007669"/>
    <property type="project" value="InterPro"/>
</dbReference>
<evidence type="ECO:0000256" key="1">
    <source>
        <dbReference type="SAM" id="SignalP"/>
    </source>
</evidence>
<dbReference type="InterPro" id="IPR053169">
    <property type="entry name" value="MUG_Protein"/>
</dbReference>
<gene>
    <name evidence="2" type="ORF">D0Z07_7830</name>
</gene>
<dbReference type="PANTHER" id="PTHR47791">
    <property type="entry name" value="MEIOTICALLY UP-REGULATED GENE 191 PROTEIN"/>
    <property type="match status" value="1"/>
</dbReference>
<keyword evidence="3" id="KW-1185">Reference proteome</keyword>
<evidence type="ECO:0000313" key="3">
    <source>
        <dbReference type="Proteomes" id="UP000785200"/>
    </source>
</evidence>
<dbReference type="InterPro" id="IPR005198">
    <property type="entry name" value="Glyco_hydro_76"/>
</dbReference>
<sequence length="389" mass="42214">MLQLSSGLRVLALLSTTINFSYALPQPSQPHRLAKDGLQLPRLDKRVATQDYVAYAVAGIDQMQTWYNAATGLWSNAWWNSANALTMLADFQDCFPSMVNPITSQVFPTTLAKAPAFDGYTGFLNGFYDDELWWVLAWIKVYDVTGDTTYLDTASSIFEDAKNAWGTSPCGGLWWDKAHTGVGAVENELYLTAAAKLANRKPSSPSDGYYYDEAIKAYDWFYGSGLINSENLINNGIVLSTCKNDGNLVFTYNQGIILSGLAELAWASGNNSYNDLANTLALAGIDHLTNSEGILTEPCEATGCDGDEQQFKGVFGRNIQFLYSRATNLPAATAATYKNFLQVNANAIWDDDQANNQLGLDWSGGTAGMATIQTQSSALDVIVGAACVS</sequence>
<organism evidence="2 3">
    <name type="scientific">Hyphodiscus hymeniophilus</name>
    <dbReference type="NCBI Taxonomy" id="353542"/>
    <lineage>
        <taxon>Eukaryota</taxon>
        <taxon>Fungi</taxon>
        <taxon>Dikarya</taxon>
        <taxon>Ascomycota</taxon>
        <taxon>Pezizomycotina</taxon>
        <taxon>Leotiomycetes</taxon>
        <taxon>Helotiales</taxon>
        <taxon>Hyphodiscaceae</taxon>
        <taxon>Hyphodiscus</taxon>
    </lineage>
</organism>
<dbReference type="InterPro" id="IPR008928">
    <property type="entry name" value="6-hairpin_glycosidase_sf"/>
</dbReference>